<gene>
    <name evidence="13" type="ORF">RM533_07870</name>
</gene>
<evidence type="ECO:0000256" key="1">
    <source>
        <dbReference type="ARBA" id="ARBA00000681"/>
    </source>
</evidence>
<comment type="caution">
    <text evidence="13">The sequence shown here is derived from an EMBL/GenBank/DDBJ whole genome shotgun (WGS) entry which is preliminary data.</text>
</comment>
<evidence type="ECO:0000256" key="9">
    <source>
        <dbReference type="RuleBase" id="RU361174"/>
    </source>
</evidence>
<keyword evidence="5 9" id="KW-0378">Hydrolase</keyword>
<reference evidence="13 14" key="1">
    <citation type="submission" date="2023-09" db="EMBL/GenBank/DDBJ databases">
        <authorList>
            <person name="Rey-Velasco X."/>
        </authorList>
    </citation>
    <scope>NUCLEOTIDE SEQUENCE [LARGE SCALE GENOMIC DNA]</scope>
    <source>
        <strain evidence="13 14">F390</strain>
    </source>
</reference>
<evidence type="ECO:0000256" key="11">
    <source>
        <dbReference type="SAM" id="SignalP"/>
    </source>
</evidence>
<dbReference type="EC" id="3.2.1.8" evidence="9"/>
<keyword evidence="8 9" id="KW-0624">Polysaccharide degradation</keyword>
<sequence length="396" mass="44468">MPTSRRAVLGAMMIMPLSSAMTRPLSASGPPFSGAGQNGWNGPMERSLPGENAVQFGAAIRPDQLTVESPLLSAIRTSDILVPEYHGQWSAVEWRRGNPWFGNYDAITEFAHRHGQKVRGHSLIWEQMTPQWARDEMLDRRDWRTVSLHFANLLKRYRGRIDEWVVVNEMIDTEQGSRGMRRTSFHEAFGSDYVAQALHTAHRLDPAARLMINEYGLTHDNPVDERRRRALLRLVERLKADGVPLHIVGIQGHLELAKGAVPQRRIARFMRELAETGVQLALTEVDVLEDDRFRSLAERDRRVEAAVTQLLEVACAEPAMKSVTTWGLSDRHSWLQERDEGSMAALALLPQGHEHLNRGLPFDHDMQPKSMNGKLALARTRALGSSQPPGGNQALG</sequence>
<dbReference type="PANTHER" id="PTHR31490">
    <property type="entry name" value="GLYCOSYL HYDROLASE"/>
    <property type="match status" value="1"/>
</dbReference>
<keyword evidence="4 11" id="KW-0732">Signal</keyword>
<comment type="similarity">
    <text evidence="2 9">Belongs to the glycosyl hydrolase 10 (cellulase F) family.</text>
</comment>
<keyword evidence="3" id="KW-0858">Xylan degradation</keyword>
<proteinExistence type="inferred from homology"/>
<dbReference type="PROSITE" id="PS51760">
    <property type="entry name" value="GH10_2"/>
    <property type="match status" value="1"/>
</dbReference>
<dbReference type="InterPro" id="IPR044846">
    <property type="entry name" value="GH10"/>
</dbReference>
<evidence type="ECO:0000256" key="8">
    <source>
        <dbReference type="ARBA" id="ARBA00023326"/>
    </source>
</evidence>
<dbReference type="Gene3D" id="3.20.20.80">
    <property type="entry name" value="Glycosidases"/>
    <property type="match status" value="1"/>
</dbReference>
<protein>
    <recommendedName>
        <fullName evidence="9">Beta-xylanase</fullName>
        <ecNumber evidence="9">3.2.1.8</ecNumber>
    </recommendedName>
</protein>
<evidence type="ECO:0000259" key="12">
    <source>
        <dbReference type="PROSITE" id="PS51760"/>
    </source>
</evidence>
<keyword evidence="7 9" id="KW-0326">Glycosidase</keyword>
<name>A0ABU2ZHL9_9SPHN</name>
<evidence type="ECO:0000256" key="3">
    <source>
        <dbReference type="ARBA" id="ARBA00022651"/>
    </source>
</evidence>
<keyword evidence="6 9" id="KW-0119">Carbohydrate metabolism</keyword>
<dbReference type="SUPFAM" id="SSF51445">
    <property type="entry name" value="(Trans)glycosidases"/>
    <property type="match status" value="1"/>
</dbReference>
<feature type="chain" id="PRO_5047140287" description="Beta-xylanase" evidence="11">
    <location>
        <begin position="21"/>
        <end position="396"/>
    </location>
</feature>
<feature type="domain" description="GH10" evidence="12">
    <location>
        <begin position="50"/>
        <end position="378"/>
    </location>
</feature>
<evidence type="ECO:0000256" key="5">
    <source>
        <dbReference type="ARBA" id="ARBA00022801"/>
    </source>
</evidence>
<evidence type="ECO:0000256" key="2">
    <source>
        <dbReference type="ARBA" id="ARBA00007495"/>
    </source>
</evidence>
<evidence type="ECO:0000256" key="7">
    <source>
        <dbReference type="ARBA" id="ARBA00023295"/>
    </source>
</evidence>
<dbReference type="InterPro" id="IPR001000">
    <property type="entry name" value="GH10_dom"/>
</dbReference>
<evidence type="ECO:0000256" key="10">
    <source>
        <dbReference type="SAM" id="MobiDB-lite"/>
    </source>
</evidence>
<dbReference type="PRINTS" id="PR00134">
    <property type="entry name" value="GLHYDRLASE10"/>
</dbReference>
<dbReference type="EMBL" id="JAVRHS010000005">
    <property type="protein sequence ID" value="MDT0576103.1"/>
    <property type="molecule type" value="Genomic_DNA"/>
</dbReference>
<dbReference type="Pfam" id="PF00331">
    <property type="entry name" value="Glyco_hydro_10"/>
    <property type="match status" value="1"/>
</dbReference>
<feature type="region of interest" description="Disordered" evidence="10">
    <location>
        <begin position="28"/>
        <end position="48"/>
    </location>
</feature>
<dbReference type="InterPro" id="IPR017853">
    <property type="entry name" value="GH"/>
</dbReference>
<keyword evidence="14" id="KW-1185">Reference proteome</keyword>
<dbReference type="RefSeq" id="WP_311340678.1">
    <property type="nucleotide sequence ID" value="NZ_JAVRHS010000005.1"/>
</dbReference>
<dbReference type="Proteomes" id="UP001259803">
    <property type="component" value="Unassembled WGS sequence"/>
</dbReference>
<dbReference type="SMART" id="SM00633">
    <property type="entry name" value="Glyco_10"/>
    <property type="match status" value="1"/>
</dbReference>
<evidence type="ECO:0000256" key="4">
    <source>
        <dbReference type="ARBA" id="ARBA00022729"/>
    </source>
</evidence>
<evidence type="ECO:0000256" key="6">
    <source>
        <dbReference type="ARBA" id="ARBA00023277"/>
    </source>
</evidence>
<accession>A0ABU2ZHL9</accession>
<evidence type="ECO:0000313" key="14">
    <source>
        <dbReference type="Proteomes" id="UP001259803"/>
    </source>
</evidence>
<dbReference type="PANTHER" id="PTHR31490:SF88">
    <property type="entry name" value="BETA-XYLANASE"/>
    <property type="match status" value="1"/>
</dbReference>
<feature type="signal peptide" evidence="11">
    <location>
        <begin position="1"/>
        <end position="20"/>
    </location>
</feature>
<evidence type="ECO:0000313" key="13">
    <source>
        <dbReference type="EMBL" id="MDT0576103.1"/>
    </source>
</evidence>
<organism evidence="13 14">
    <name type="scientific">Croceicoccus esteveae</name>
    <dbReference type="NCBI Taxonomy" id="3075597"/>
    <lineage>
        <taxon>Bacteria</taxon>
        <taxon>Pseudomonadati</taxon>
        <taxon>Pseudomonadota</taxon>
        <taxon>Alphaproteobacteria</taxon>
        <taxon>Sphingomonadales</taxon>
        <taxon>Erythrobacteraceae</taxon>
        <taxon>Croceicoccus</taxon>
    </lineage>
</organism>
<comment type="catalytic activity">
    <reaction evidence="1 9">
        <text>Endohydrolysis of (1-&gt;4)-beta-D-xylosidic linkages in xylans.</text>
        <dbReference type="EC" id="3.2.1.8"/>
    </reaction>
</comment>